<protein>
    <submittedName>
        <fullName evidence="1">GrpB family protein</fullName>
    </submittedName>
</protein>
<keyword evidence="2" id="KW-1185">Reference proteome</keyword>
<reference evidence="2" key="1">
    <citation type="journal article" date="2019" name="Int. J. Syst. Evol. Microbiol.">
        <title>The Global Catalogue of Microorganisms (GCM) 10K type strain sequencing project: providing services to taxonomists for standard genome sequencing and annotation.</title>
        <authorList>
            <consortium name="The Broad Institute Genomics Platform"/>
            <consortium name="The Broad Institute Genome Sequencing Center for Infectious Disease"/>
            <person name="Wu L."/>
            <person name="Ma J."/>
        </authorList>
    </citation>
    <scope>NUCLEOTIDE SEQUENCE [LARGE SCALE GENOMIC DNA]</scope>
    <source>
        <strain evidence="2">CCUG 61697</strain>
    </source>
</reference>
<dbReference type="Pfam" id="PF04229">
    <property type="entry name" value="GrpB"/>
    <property type="match status" value="1"/>
</dbReference>
<dbReference type="PANTHER" id="PTHR34822">
    <property type="entry name" value="GRPB DOMAIN PROTEIN (AFU_ORTHOLOGUE AFUA_1G01530)"/>
    <property type="match status" value="1"/>
</dbReference>
<dbReference type="Proteomes" id="UP001597102">
    <property type="component" value="Unassembled WGS sequence"/>
</dbReference>
<sequence>MCESPFRLADMEAAREAADRLFAETSESLRRVLPETAEIHHVGATAVPGCVTKGDLDIVVRVRLPDFAAADRVLSARYARNSGSIRTETFSAFEKPDASPALGIQLTAIGGEHDFFHLFVSRLLADPQLVSRYNALKRRFEGKPMEDYRAAKSDFIGQVLKASGDGGDPAKRGDS</sequence>
<dbReference type="RefSeq" id="WP_379090822.1">
    <property type="nucleotide sequence ID" value="NZ_JBHTJO010000002.1"/>
</dbReference>
<organism evidence="1 2">
    <name type="scientific">Methyloligella solikamskensis</name>
    <dbReference type="NCBI Taxonomy" id="1177756"/>
    <lineage>
        <taxon>Bacteria</taxon>
        <taxon>Pseudomonadati</taxon>
        <taxon>Pseudomonadota</taxon>
        <taxon>Alphaproteobacteria</taxon>
        <taxon>Hyphomicrobiales</taxon>
        <taxon>Hyphomicrobiaceae</taxon>
        <taxon>Methyloligella</taxon>
    </lineage>
</organism>
<dbReference type="SUPFAM" id="SSF81301">
    <property type="entry name" value="Nucleotidyltransferase"/>
    <property type="match status" value="1"/>
</dbReference>
<gene>
    <name evidence="1" type="ORF">ACFQ2F_13230</name>
</gene>
<dbReference type="PANTHER" id="PTHR34822:SF1">
    <property type="entry name" value="GRPB FAMILY PROTEIN"/>
    <property type="match status" value="1"/>
</dbReference>
<evidence type="ECO:0000313" key="2">
    <source>
        <dbReference type="Proteomes" id="UP001597102"/>
    </source>
</evidence>
<evidence type="ECO:0000313" key="1">
    <source>
        <dbReference type="EMBL" id="MFD0988061.1"/>
    </source>
</evidence>
<dbReference type="Gene3D" id="3.30.460.10">
    <property type="entry name" value="Beta Polymerase, domain 2"/>
    <property type="match status" value="1"/>
</dbReference>
<dbReference type="InterPro" id="IPR007344">
    <property type="entry name" value="GrpB/CoaE"/>
</dbReference>
<dbReference type="InterPro" id="IPR043519">
    <property type="entry name" value="NT_sf"/>
</dbReference>
<name>A0ABW3JDA5_9HYPH</name>
<proteinExistence type="predicted"/>
<accession>A0ABW3JDA5</accession>
<dbReference type="EMBL" id="JBHTJO010000002">
    <property type="protein sequence ID" value="MFD0988061.1"/>
    <property type="molecule type" value="Genomic_DNA"/>
</dbReference>
<comment type="caution">
    <text evidence="1">The sequence shown here is derived from an EMBL/GenBank/DDBJ whole genome shotgun (WGS) entry which is preliminary data.</text>
</comment>